<feature type="compositionally biased region" description="Basic and acidic residues" evidence="6">
    <location>
        <begin position="367"/>
        <end position="384"/>
    </location>
</feature>
<dbReference type="InterPro" id="IPR013763">
    <property type="entry name" value="Cyclin-like_dom"/>
</dbReference>
<reference evidence="9" key="1">
    <citation type="journal article" date="2019" name="Curr. Biol.">
        <title>Genome Sequence of Striga asiatica Provides Insight into the Evolution of Plant Parasitism.</title>
        <authorList>
            <person name="Yoshida S."/>
            <person name="Kim S."/>
            <person name="Wafula E.K."/>
            <person name="Tanskanen J."/>
            <person name="Kim Y.M."/>
            <person name="Honaas L."/>
            <person name="Yang Z."/>
            <person name="Spallek T."/>
            <person name="Conn C.E."/>
            <person name="Ichihashi Y."/>
            <person name="Cheong K."/>
            <person name="Cui S."/>
            <person name="Der J.P."/>
            <person name="Gundlach H."/>
            <person name="Jiao Y."/>
            <person name="Hori C."/>
            <person name="Ishida J.K."/>
            <person name="Kasahara H."/>
            <person name="Kiba T."/>
            <person name="Kim M.S."/>
            <person name="Koo N."/>
            <person name="Laohavisit A."/>
            <person name="Lee Y.H."/>
            <person name="Lumba S."/>
            <person name="McCourt P."/>
            <person name="Mortimer J.C."/>
            <person name="Mutuku J.M."/>
            <person name="Nomura T."/>
            <person name="Sasaki-Sekimoto Y."/>
            <person name="Seto Y."/>
            <person name="Wang Y."/>
            <person name="Wakatake T."/>
            <person name="Sakakibara H."/>
            <person name="Demura T."/>
            <person name="Yamaguchi S."/>
            <person name="Yoneyama K."/>
            <person name="Manabe R.I."/>
            <person name="Nelson D.C."/>
            <person name="Schulman A.H."/>
            <person name="Timko M.P."/>
            <person name="dePamphilis C.W."/>
            <person name="Choi D."/>
            <person name="Shirasu K."/>
        </authorList>
    </citation>
    <scope>NUCLEOTIDE SEQUENCE [LARGE SCALE GENOMIC DNA]</scope>
    <source>
        <strain evidence="9">cv. UVA1</strain>
    </source>
</reference>
<dbReference type="AlphaFoldDB" id="A0A5A7RCH6"/>
<comment type="caution">
    <text evidence="8">The sequence shown here is derived from an EMBL/GenBank/DDBJ whole genome shotgun (WGS) entry which is preliminary data.</text>
</comment>
<dbReference type="GO" id="GO:0006357">
    <property type="term" value="P:regulation of transcription by RNA polymerase II"/>
    <property type="evidence" value="ECO:0007669"/>
    <property type="project" value="InterPro"/>
</dbReference>
<feature type="compositionally biased region" description="Polar residues" evidence="6">
    <location>
        <begin position="1"/>
        <end position="15"/>
    </location>
</feature>
<dbReference type="InterPro" id="IPR043198">
    <property type="entry name" value="Cyclin/Ssn8"/>
</dbReference>
<dbReference type="GO" id="GO:0051301">
    <property type="term" value="P:cell division"/>
    <property type="evidence" value="ECO:0007669"/>
    <property type="project" value="UniProtKB-KW"/>
</dbReference>
<dbReference type="Pfam" id="PF00134">
    <property type="entry name" value="Cyclin_N"/>
    <property type="match status" value="1"/>
</dbReference>
<dbReference type="FunFam" id="1.10.472.10:FF:000063">
    <property type="entry name" value="cyclin-H1-1"/>
    <property type="match status" value="1"/>
</dbReference>
<dbReference type="Pfam" id="PF16899">
    <property type="entry name" value="Cyclin_C_2"/>
    <property type="match status" value="1"/>
</dbReference>
<feature type="domain" description="Cyclin-like" evidence="7">
    <location>
        <begin position="166"/>
        <end position="247"/>
    </location>
</feature>
<keyword evidence="1" id="KW-0132">Cell division</keyword>
<sequence>MALSNIQEGQVQKWKQTPEDGKRPVLNPRPASSLKKLLSNIAGELSLLLTTLEDYLFGRKGISMADFMTSTHKAKWIFSPQDLKEKYKDANKRAKQALEKVFAFAFVLLHLGKKEWYGATRMEVDIDGSFTYIEHERDARDSSEKHSRPKALKIEEEQLLRAFYEFKIQDVCDAFKFPRKIQATALIYFKRFYLQWSVMEHHPKNIMLTCIYAACKAEENHVSAEELGKGIEQDHQMILNNEMLSLGFDLIVYAPYRALDGFISDMEEFYDANVVHSDIIKSLHESAKAEVDKTMRSDAPLLFPPGQLALAALRRSSEFHKAVDFERYIKSMLSRQHSAHNFSDLTLSLNAIDTLINKLETPTSKDVKHIDRKLKTCLDPSSHDKSKKRKHRSKDSSTGVPGMP</sequence>
<gene>
    <name evidence="8" type="ORF">STAS_31609</name>
</gene>
<evidence type="ECO:0000313" key="9">
    <source>
        <dbReference type="Proteomes" id="UP000325081"/>
    </source>
</evidence>
<keyword evidence="9" id="KW-1185">Reference proteome</keyword>
<comment type="similarity">
    <text evidence="5">Belongs to the cyclin family.</text>
</comment>
<dbReference type="InterPro" id="IPR036915">
    <property type="entry name" value="Cyclin-like_sf"/>
</dbReference>
<evidence type="ECO:0000256" key="3">
    <source>
        <dbReference type="ARBA" id="ARBA00023306"/>
    </source>
</evidence>
<dbReference type="Proteomes" id="UP000325081">
    <property type="component" value="Unassembled WGS sequence"/>
</dbReference>
<proteinExistence type="inferred from homology"/>
<dbReference type="PANTHER" id="PTHR10026">
    <property type="entry name" value="CYCLIN"/>
    <property type="match status" value="1"/>
</dbReference>
<evidence type="ECO:0000256" key="5">
    <source>
        <dbReference type="RuleBase" id="RU000383"/>
    </source>
</evidence>
<evidence type="ECO:0000256" key="6">
    <source>
        <dbReference type="SAM" id="MobiDB-lite"/>
    </source>
</evidence>
<dbReference type="SMART" id="SM00385">
    <property type="entry name" value="CYCLIN"/>
    <property type="match status" value="1"/>
</dbReference>
<evidence type="ECO:0000256" key="4">
    <source>
        <dbReference type="ARBA" id="ARBA00070296"/>
    </source>
</evidence>
<accession>A0A5A7RCH6</accession>
<keyword evidence="3" id="KW-0131">Cell cycle</keyword>
<dbReference type="FunFam" id="1.10.472.10:FF:000029">
    <property type="entry name" value="Cyclin h"/>
    <property type="match status" value="1"/>
</dbReference>
<feature type="region of interest" description="Disordered" evidence="6">
    <location>
        <begin position="1"/>
        <end position="28"/>
    </location>
</feature>
<feature type="region of interest" description="Disordered" evidence="6">
    <location>
        <begin position="367"/>
        <end position="404"/>
    </location>
</feature>
<protein>
    <recommendedName>
        <fullName evidence="4">Cyclin-H1-1</fullName>
    </recommendedName>
</protein>
<evidence type="ECO:0000313" key="8">
    <source>
        <dbReference type="EMBL" id="GER54051.1"/>
    </source>
</evidence>
<dbReference type="EMBL" id="BKCP01010848">
    <property type="protein sequence ID" value="GER54051.1"/>
    <property type="molecule type" value="Genomic_DNA"/>
</dbReference>
<dbReference type="CDD" id="cd20585">
    <property type="entry name" value="CYCLIN_AcCycH_rpt1"/>
    <property type="match status" value="1"/>
</dbReference>
<dbReference type="OrthoDB" id="340962at2759"/>
<dbReference type="SUPFAM" id="SSF47954">
    <property type="entry name" value="Cyclin-like"/>
    <property type="match status" value="2"/>
</dbReference>
<evidence type="ECO:0000256" key="1">
    <source>
        <dbReference type="ARBA" id="ARBA00022618"/>
    </source>
</evidence>
<dbReference type="InterPro" id="IPR031658">
    <property type="entry name" value="Cyclin_C_2"/>
</dbReference>
<evidence type="ECO:0000256" key="2">
    <source>
        <dbReference type="ARBA" id="ARBA00023127"/>
    </source>
</evidence>
<dbReference type="Gene3D" id="1.10.472.10">
    <property type="entry name" value="Cyclin-like"/>
    <property type="match status" value="2"/>
</dbReference>
<organism evidence="8 9">
    <name type="scientific">Striga asiatica</name>
    <name type="common">Asiatic witchweed</name>
    <name type="synonym">Buchnera asiatica</name>
    <dbReference type="NCBI Taxonomy" id="4170"/>
    <lineage>
        <taxon>Eukaryota</taxon>
        <taxon>Viridiplantae</taxon>
        <taxon>Streptophyta</taxon>
        <taxon>Embryophyta</taxon>
        <taxon>Tracheophyta</taxon>
        <taxon>Spermatophyta</taxon>
        <taxon>Magnoliopsida</taxon>
        <taxon>eudicotyledons</taxon>
        <taxon>Gunneridae</taxon>
        <taxon>Pentapetalae</taxon>
        <taxon>asterids</taxon>
        <taxon>lamiids</taxon>
        <taxon>Lamiales</taxon>
        <taxon>Orobanchaceae</taxon>
        <taxon>Buchnereae</taxon>
        <taxon>Striga</taxon>
    </lineage>
</organism>
<name>A0A5A7RCH6_STRAF</name>
<dbReference type="InterPro" id="IPR006671">
    <property type="entry name" value="Cyclin_N"/>
</dbReference>
<dbReference type="CDD" id="cd20586">
    <property type="entry name" value="CYCLIN_AcCycH_rpt2"/>
    <property type="match status" value="1"/>
</dbReference>
<dbReference type="GO" id="GO:0016538">
    <property type="term" value="F:cyclin-dependent protein serine/threonine kinase regulator activity"/>
    <property type="evidence" value="ECO:0007669"/>
    <property type="project" value="InterPro"/>
</dbReference>
<evidence type="ECO:0000259" key="7">
    <source>
        <dbReference type="SMART" id="SM00385"/>
    </source>
</evidence>
<keyword evidence="2 5" id="KW-0195">Cyclin</keyword>
<dbReference type="GO" id="GO:0005634">
    <property type="term" value="C:nucleus"/>
    <property type="evidence" value="ECO:0007669"/>
    <property type="project" value="UniProtKB-ARBA"/>
</dbReference>